<evidence type="ECO:0000256" key="3">
    <source>
        <dbReference type="ARBA" id="ARBA00010088"/>
    </source>
</evidence>
<evidence type="ECO:0000256" key="4">
    <source>
        <dbReference type="ARBA" id="ARBA00012091"/>
    </source>
</evidence>
<dbReference type="AlphaFoldDB" id="A0AA39HTQ5"/>
<evidence type="ECO:0000256" key="7">
    <source>
        <dbReference type="PIRSR" id="PIRSR001112-1"/>
    </source>
</evidence>
<keyword evidence="8" id="KW-1133">Transmembrane helix</keyword>
<reference evidence="10" key="1">
    <citation type="submission" date="2023-06" db="EMBL/GenBank/DDBJ databases">
        <title>Genomic analysis of the entomopathogenic nematode Steinernema hermaphroditum.</title>
        <authorList>
            <person name="Schwarz E.M."/>
            <person name="Heppert J.K."/>
            <person name="Baniya A."/>
            <person name="Schwartz H.T."/>
            <person name="Tan C.-H."/>
            <person name="Antoshechkin I."/>
            <person name="Sternberg P.W."/>
            <person name="Goodrich-Blair H."/>
            <person name="Dillman A.R."/>
        </authorList>
    </citation>
    <scope>NUCLEOTIDE SEQUENCE</scope>
    <source>
        <strain evidence="10">PS9179</strain>
        <tissue evidence="10">Whole animal</tissue>
    </source>
</reference>
<dbReference type="Pfam" id="PF06441">
    <property type="entry name" value="EHN"/>
    <property type="match status" value="1"/>
</dbReference>
<organism evidence="10 11">
    <name type="scientific">Steinernema hermaphroditum</name>
    <dbReference type="NCBI Taxonomy" id="289476"/>
    <lineage>
        <taxon>Eukaryota</taxon>
        <taxon>Metazoa</taxon>
        <taxon>Ecdysozoa</taxon>
        <taxon>Nematoda</taxon>
        <taxon>Chromadorea</taxon>
        <taxon>Rhabditida</taxon>
        <taxon>Tylenchina</taxon>
        <taxon>Panagrolaimomorpha</taxon>
        <taxon>Strongyloidoidea</taxon>
        <taxon>Steinernematidae</taxon>
        <taxon>Steinernema</taxon>
    </lineage>
</organism>
<keyword evidence="6" id="KW-0378">Hydrolase</keyword>
<dbReference type="SUPFAM" id="SSF53474">
    <property type="entry name" value="alpha/beta-Hydrolases"/>
    <property type="match status" value="1"/>
</dbReference>
<keyword evidence="8" id="KW-0812">Transmembrane</keyword>
<feature type="transmembrane region" description="Helical" evidence="8">
    <location>
        <begin position="7"/>
        <end position="24"/>
    </location>
</feature>
<gene>
    <name evidence="10" type="ORF">QR680_005884</name>
</gene>
<evidence type="ECO:0000256" key="2">
    <source>
        <dbReference type="ARBA" id="ARBA00004111"/>
    </source>
</evidence>
<keyword evidence="8" id="KW-0472">Membrane</keyword>
<dbReference type="InterPro" id="IPR029058">
    <property type="entry name" value="AB_hydrolase_fold"/>
</dbReference>
<evidence type="ECO:0000256" key="6">
    <source>
        <dbReference type="ARBA" id="ARBA00022801"/>
    </source>
</evidence>
<evidence type="ECO:0000256" key="8">
    <source>
        <dbReference type="SAM" id="Phobius"/>
    </source>
</evidence>
<evidence type="ECO:0000313" key="10">
    <source>
        <dbReference type="EMBL" id="KAK0411862.1"/>
    </source>
</evidence>
<dbReference type="Proteomes" id="UP001175271">
    <property type="component" value="Unassembled WGS sequence"/>
</dbReference>
<feature type="active site" description="Nucleophile" evidence="7">
    <location>
        <position position="231"/>
    </location>
</feature>
<comment type="similarity">
    <text evidence="3">Belongs to the peptidase S33 family.</text>
</comment>
<dbReference type="EMBL" id="JAUCMV010000003">
    <property type="protein sequence ID" value="KAK0411862.1"/>
    <property type="molecule type" value="Genomic_DNA"/>
</dbReference>
<dbReference type="Gene3D" id="3.40.50.1820">
    <property type="entry name" value="alpha/beta hydrolase"/>
    <property type="match status" value="1"/>
</dbReference>
<sequence>MGTFAKLVIAVAVVIVAVNLHFYFKNVTHKLDIPKDGYFGPGAKHADNTAIKPFKVNVPDAVLQDLKRRLEQSRLGHEVLEDVDSFEYGFNSKYLLEVKEHWLKKYDWRKYEAILNSFPQYTTEIEGLNIHFLRVQPPKTYKKVYPLLIVHGWPGNVFEFYKIIPMLTDPNKNLPGAQQDFAFEVIAPSIPGYGWSDAARKTGLNQISVARIFKKLMERLGKPKFFTQGGDWGSAITTNLAKLFPENVIGVHLNVIFVMPHSNAKTFGLHLLGHLFPSFTFSSPTQHQFSMKTLFLETMRESGYFHIQATKPDTVGVALNDSPLGLAAYILEKFSTWTNLQFRHLPDGGITKKFTLDEVLTIVMIYWTNGNIAASQRFYKEFFMDPNIDHLGMQYLSAPTGYACFRNDVPNTIPEEIVAANANLTHFKEYPDGGHFAAFELPKLLAGDVFTFILTFVFNELKGTTNTLFERTRKNISACQEAVEKVQNPKIQGTAERYGYLRGEGYFTR</sequence>
<evidence type="ECO:0000256" key="1">
    <source>
        <dbReference type="ARBA" id="ARBA00000221"/>
    </source>
</evidence>
<comment type="catalytic activity">
    <reaction evidence="1">
        <text>1-(4-methoxyphenyl)-N-methyl-N-[(3-methyloxetan-3-yl)methyl]methanamine + H2O = 2-{[(4-methoxybenzyl)(methyl)amino]methyl}-2-methylpropane-1,3-diol</text>
        <dbReference type="Rhea" id="RHEA:55764"/>
        <dbReference type="ChEBI" id="CHEBI:15377"/>
        <dbReference type="ChEBI" id="CHEBI:139161"/>
        <dbReference type="ChEBI" id="CHEBI:139164"/>
        <dbReference type="EC" id="3.3.2.9"/>
    </reaction>
</comment>
<keyword evidence="5" id="KW-0058">Aromatic hydrocarbons catabolism</keyword>
<keyword evidence="11" id="KW-1185">Reference proteome</keyword>
<evidence type="ECO:0000313" key="11">
    <source>
        <dbReference type="Proteomes" id="UP001175271"/>
    </source>
</evidence>
<evidence type="ECO:0000259" key="9">
    <source>
        <dbReference type="Pfam" id="PF06441"/>
    </source>
</evidence>
<dbReference type="InterPro" id="IPR010497">
    <property type="entry name" value="Epoxide_hydro_N"/>
</dbReference>
<dbReference type="PRINTS" id="PR00412">
    <property type="entry name" value="EPOXHYDRLASE"/>
</dbReference>
<dbReference type="EC" id="3.3.2.9" evidence="4"/>
<dbReference type="GO" id="GO:0097176">
    <property type="term" value="P:epoxide metabolic process"/>
    <property type="evidence" value="ECO:0007669"/>
    <property type="project" value="TreeGrafter"/>
</dbReference>
<accession>A0AA39HTQ5</accession>
<feature type="active site" description="Proton donor" evidence="7">
    <location>
        <position position="379"/>
    </location>
</feature>
<protein>
    <recommendedName>
        <fullName evidence="4">microsomal epoxide hydrolase</fullName>
        <ecNumber evidence="4">3.3.2.9</ecNumber>
    </recommendedName>
</protein>
<dbReference type="GO" id="GO:0033961">
    <property type="term" value="F:cis-stilbene-oxide hydrolase activity"/>
    <property type="evidence" value="ECO:0007669"/>
    <property type="project" value="UniProtKB-EC"/>
</dbReference>
<feature type="active site" description="Proton acceptor" evidence="7">
    <location>
        <position position="435"/>
    </location>
</feature>
<dbReference type="PIRSF" id="PIRSF001112">
    <property type="entry name" value="Epoxide_hydrolase"/>
    <property type="match status" value="1"/>
</dbReference>
<dbReference type="InterPro" id="IPR016292">
    <property type="entry name" value="Epoxide_hydrolase"/>
</dbReference>
<comment type="caution">
    <text evidence="10">The sequence shown here is derived from an EMBL/GenBank/DDBJ whole genome shotgun (WGS) entry which is preliminary data.</text>
</comment>
<comment type="subcellular location">
    <subcellularLocation>
        <location evidence="2">Microsome membrane</location>
        <topology evidence="2">Single-pass membrane protein</topology>
    </subcellularLocation>
</comment>
<feature type="domain" description="Epoxide hydrolase N-terminal" evidence="9">
    <location>
        <begin position="51"/>
        <end position="160"/>
    </location>
</feature>
<name>A0AA39HTQ5_9BILA</name>
<dbReference type="InterPro" id="IPR000639">
    <property type="entry name" value="Epox_hydrolase-like"/>
</dbReference>
<dbReference type="PANTHER" id="PTHR21661">
    <property type="entry name" value="EPOXIDE HYDROLASE 1-RELATED"/>
    <property type="match status" value="1"/>
</dbReference>
<evidence type="ECO:0000256" key="5">
    <source>
        <dbReference type="ARBA" id="ARBA00022797"/>
    </source>
</evidence>
<dbReference type="PANTHER" id="PTHR21661:SF35">
    <property type="entry name" value="EPOXIDE HYDROLASE"/>
    <property type="match status" value="1"/>
</dbReference>
<proteinExistence type="inferred from homology"/>